<dbReference type="Pfam" id="PF05163">
    <property type="entry name" value="DinB"/>
    <property type="match status" value="1"/>
</dbReference>
<evidence type="ECO:0008006" key="7">
    <source>
        <dbReference type="Google" id="ProtNLM"/>
    </source>
</evidence>
<dbReference type="PANTHER" id="PTHR37302">
    <property type="entry name" value="SLR1116 PROTEIN"/>
    <property type="match status" value="1"/>
</dbReference>
<dbReference type="EMBL" id="BSNF01000001">
    <property type="protein sequence ID" value="GLQ05525.1"/>
    <property type="molecule type" value="Genomic_DNA"/>
</dbReference>
<gene>
    <name evidence="5" type="ORF">GCM10007924_07460</name>
</gene>
<keyword evidence="6" id="KW-1185">Reference proteome</keyword>
<evidence type="ECO:0000256" key="1">
    <source>
        <dbReference type="ARBA" id="ARBA00008635"/>
    </source>
</evidence>
<evidence type="ECO:0000256" key="2">
    <source>
        <dbReference type="ARBA" id="ARBA00022723"/>
    </source>
</evidence>
<reference evidence="5" key="2">
    <citation type="submission" date="2023-01" db="EMBL/GenBank/DDBJ databases">
        <title>Draft genome sequence of Sneathiella chinensis strain NBRC 103408.</title>
        <authorList>
            <person name="Sun Q."/>
            <person name="Mori K."/>
        </authorList>
    </citation>
    <scope>NUCLEOTIDE SEQUENCE</scope>
    <source>
        <strain evidence="5">NBRC 103408</strain>
    </source>
</reference>
<accession>A0ABQ5U1H6</accession>
<keyword evidence="4" id="KW-0812">Transmembrane</keyword>
<reference evidence="5" key="1">
    <citation type="journal article" date="2014" name="Int. J. Syst. Evol. Microbiol.">
        <title>Complete genome of a new Firmicutes species belonging to the dominant human colonic microbiota ('Ruminococcus bicirculans') reveals two chromosomes and a selective capacity to utilize plant glucans.</title>
        <authorList>
            <consortium name="NISC Comparative Sequencing Program"/>
            <person name="Wegmann U."/>
            <person name="Louis P."/>
            <person name="Goesmann A."/>
            <person name="Henrissat B."/>
            <person name="Duncan S.H."/>
            <person name="Flint H.J."/>
        </authorList>
    </citation>
    <scope>NUCLEOTIDE SEQUENCE</scope>
    <source>
        <strain evidence="5">NBRC 103408</strain>
    </source>
</reference>
<protein>
    <recommendedName>
        <fullName evidence="7">Damage-inducible protein DinB</fullName>
    </recommendedName>
</protein>
<keyword evidence="2" id="KW-0479">Metal-binding</keyword>
<dbReference type="Proteomes" id="UP001161409">
    <property type="component" value="Unassembled WGS sequence"/>
</dbReference>
<feature type="region of interest" description="Disordered" evidence="3">
    <location>
        <begin position="85"/>
        <end position="118"/>
    </location>
</feature>
<dbReference type="InterPro" id="IPR034660">
    <property type="entry name" value="DinB/YfiT-like"/>
</dbReference>
<name>A0ABQ5U1H6_9PROT</name>
<dbReference type="InterPro" id="IPR025498">
    <property type="entry name" value="DUF4389"/>
</dbReference>
<dbReference type="Gene3D" id="1.20.120.450">
    <property type="entry name" value="dinb family like domain"/>
    <property type="match status" value="1"/>
</dbReference>
<sequence>MDTSLKENLQSGKTWKRLPLILLYALCFQVAEIVLAASTIIQFLFKLVCGAPLKRLSNFGAGLAAYLRQVSAFLTYSSNDKPYPLGDWPGNGTEMPASSADHAPDDDEDETVKHTPDPRIGHFKTFAAYNRWANDRLYDAVATLSEEERNKDLGAFFRTLMKTLNHVLVADLLWLERLEGTGPKPESLDTVLHTNLGDLRKARHAADLRLEQLADALPAERLDEILNYQRQDGTPCNDRVSAILAHMFNHQTHHRGQCHHMLSQLGKTPPSLDLIYFIREQG</sequence>
<evidence type="ECO:0000313" key="5">
    <source>
        <dbReference type="EMBL" id="GLQ05525.1"/>
    </source>
</evidence>
<evidence type="ECO:0000256" key="4">
    <source>
        <dbReference type="SAM" id="Phobius"/>
    </source>
</evidence>
<dbReference type="Pfam" id="PF14333">
    <property type="entry name" value="DUF4389"/>
    <property type="match status" value="1"/>
</dbReference>
<dbReference type="SUPFAM" id="SSF109854">
    <property type="entry name" value="DinB/YfiT-like putative metalloenzymes"/>
    <property type="match status" value="1"/>
</dbReference>
<keyword evidence="4" id="KW-1133">Transmembrane helix</keyword>
<comment type="similarity">
    <text evidence="1">Belongs to the DinB family.</text>
</comment>
<feature type="transmembrane region" description="Helical" evidence="4">
    <location>
        <begin position="21"/>
        <end position="45"/>
    </location>
</feature>
<evidence type="ECO:0000256" key="3">
    <source>
        <dbReference type="SAM" id="MobiDB-lite"/>
    </source>
</evidence>
<keyword evidence="4" id="KW-0472">Membrane</keyword>
<organism evidence="5 6">
    <name type="scientific">Sneathiella chinensis</name>
    <dbReference type="NCBI Taxonomy" id="349750"/>
    <lineage>
        <taxon>Bacteria</taxon>
        <taxon>Pseudomonadati</taxon>
        <taxon>Pseudomonadota</taxon>
        <taxon>Alphaproteobacteria</taxon>
        <taxon>Sneathiellales</taxon>
        <taxon>Sneathiellaceae</taxon>
        <taxon>Sneathiella</taxon>
    </lineage>
</organism>
<dbReference type="InterPro" id="IPR007837">
    <property type="entry name" value="DinB"/>
</dbReference>
<proteinExistence type="inferred from homology"/>
<evidence type="ECO:0000313" key="6">
    <source>
        <dbReference type="Proteomes" id="UP001161409"/>
    </source>
</evidence>
<comment type="caution">
    <text evidence="5">The sequence shown here is derived from an EMBL/GenBank/DDBJ whole genome shotgun (WGS) entry which is preliminary data.</text>
</comment>
<dbReference type="PANTHER" id="PTHR37302:SF1">
    <property type="entry name" value="PROTEIN DINB"/>
    <property type="match status" value="1"/>
</dbReference>